<reference evidence="14 15" key="1">
    <citation type="journal article" date="2018" name="Microb. Genom.">
        <title>Expanding an expanded genome: long-read sequencing of Trypanosoma cruzi.</title>
        <authorList>
            <person name="Berna L."/>
            <person name="Rodriguez M."/>
            <person name="Chiribao M.L."/>
            <person name="Parodi-Talice A."/>
            <person name="Pita S."/>
            <person name="Rijo G."/>
            <person name="Alvarez-Valin F."/>
            <person name="Robello C."/>
        </authorList>
    </citation>
    <scope>NUCLEOTIDE SEQUENCE [LARGE SCALE GENOMIC DNA]</scope>
    <source>
        <strain evidence="14 15">Dm28c</strain>
    </source>
</reference>
<dbReference type="VEuPathDB" id="TriTrypDB:TcCLB.503581.39"/>
<protein>
    <recommendedName>
        <fullName evidence="10">Coatomer subunit delta</fullName>
    </recommendedName>
</protein>
<feature type="compositionally biased region" description="Basic and acidic residues" evidence="12">
    <location>
        <begin position="153"/>
        <end position="170"/>
    </location>
</feature>
<keyword evidence="6 10" id="KW-0653">Protein transport</keyword>
<keyword evidence="8 10" id="KW-0472">Membrane</keyword>
<dbReference type="GO" id="GO:0006888">
    <property type="term" value="P:endoplasmic reticulum to Golgi vesicle-mediated transport"/>
    <property type="evidence" value="ECO:0007669"/>
    <property type="project" value="TreeGrafter"/>
</dbReference>
<dbReference type="VEuPathDB" id="TriTrypDB:TcCLB.506573.91"/>
<dbReference type="Gene3D" id="2.60.40.1170">
    <property type="entry name" value="Mu homology domain, subdomain B"/>
    <property type="match status" value="2"/>
</dbReference>
<comment type="similarity">
    <text evidence="1 10">Belongs to the adaptor complexes medium subunit family. Delta-COP subfamily.</text>
</comment>
<dbReference type="VEuPathDB" id="TriTrypDB:TCDM_03841"/>
<dbReference type="GO" id="GO:0030126">
    <property type="term" value="C:COPI vesicle coat"/>
    <property type="evidence" value="ECO:0007669"/>
    <property type="project" value="UniProtKB-UniRule"/>
</dbReference>
<dbReference type="GO" id="GO:0006890">
    <property type="term" value="P:retrograde vesicle-mediated transport, Golgi to endoplasmic reticulum"/>
    <property type="evidence" value="ECO:0007669"/>
    <property type="project" value="UniProtKB-UniRule"/>
</dbReference>
<dbReference type="VEuPathDB" id="TriTrypDB:TcBrA4_0005990"/>
<feature type="region of interest" description="Disordered" evidence="12">
    <location>
        <begin position="153"/>
        <end position="182"/>
    </location>
</feature>
<evidence type="ECO:0000256" key="10">
    <source>
        <dbReference type="RuleBase" id="RU364018"/>
    </source>
</evidence>
<dbReference type="InterPro" id="IPR011012">
    <property type="entry name" value="Longin-like_dom_sf"/>
</dbReference>
<dbReference type="VEuPathDB" id="TriTrypDB:ECC02_003330"/>
<dbReference type="Gene3D" id="3.30.450.60">
    <property type="match status" value="1"/>
</dbReference>
<evidence type="ECO:0000256" key="4">
    <source>
        <dbReference type="ARBA" id="ARBA00022490"/>
    </source>
</evidence>
<dbReference type="Pfam" id="PF00928">
    <property type="entry name" value="Adap_comp_sub"/>
    <property type="match status" value="1"/>
</dbReference>
<dbReference type="PANTHER" id="PTHR10121:SF0">
    <property type="entry name" value="COATOMER SUBUNIT DELTA"/>
    <property type="match status" value="1"/>
</dbReference>
<evidence type="ECO:0000256" key="3">
    <source>
        <dbReference type="ARBA" id="ARBA00022448"/>
    </source>
</evidence>
<evidence type="ECO:0000256" key="1">
    <source>
        <dbReference type="ARBA" id="ARBA00010516"/>
    </source>
</evidence>
<keyword evidence="4 10" id="KW-0963">Cytoplasm</keyword>
<dbReference type="AlphaFoldDB" id="A0A2V2V0W0"/>
<keyword evidence="9 10" id="KW-0968">Cytoplasmic vesicle</keyword>
<gene>
    <name evidence="14" type="ORF">C4B63_55g88</name>
</gene>
<dbReference type="GO" id="GO:0051645">
    <property type="term" value="P:Golgi localization"/>
    <property type="evidence" value="ECO:0007669"/>
    <property type="project" value="TreeGrafter"/>
</dbReference>
<evidence type="ECO:0000313" key="15">
    <source>
        <dbReference type="Proteomes" id="UP000246121"/>
    </source>
</evidence>
<keyword evidence="7 10" id="KW-0333">Golgi apparatus</keyword>
<dbReference type="Proteomes" id="UP000246121">
    <property type="component" value="Unassembled WGS sequence"/>
</dbReference>
<dbReference type="VEuPathDB" id="TriTrypDB:TcCLB.511217.140"/>
<dbReference type="InterPro" id="IPR036168">
    <property type="entry name" value="AP2_Mu_C_sf"/>
</dbReference>
<dbReference type="GO" id="GO:0000139">
    <property type="term" value="C:Golgi membrane"/>
    <property type="evidence" value="ECO:0007669"/>
    <property type="project" value="UniProtKB-SubCell"/>
</dbReference>
<dbReference type="InterPro" id="IPR022775">
    <property type="entry name" value="AP_mu_sigma_su"/>
</dbReference>
<dbReference type="InterPro" id="IPR027059">
    <property type="entry name" value="Coatomer_dsu"/>
</dbReference>
<comment type="caution">
    <text evidence="14">The sequence shown here is derived from an EMBL/GenBank/DDBJ whole genome shotgun (WGS) entry which is preliminary data.</text>
</comment>
<evidence type="ECO:0000256" key="9">
    <source>
        <dbReference type="ARBA" id="ARBA00023329"/>
    </source>
</evidence>
<dbReference type="CDD" id="cd09254">
    <property type="entry name" value="AP_delta-COPI_MHD"/>
    <property type="match status" value="1"/>
</dbReference>
<evidence type="ECO:0000256" key="12">
    <source>
        <dbReference type="SAM" id="MobiDB-lite"/>
    </source>
</evidence>
<dbReference type="VEuPathDB" id="TriTrypDB:TCSYLVIO_007552"/>
<dbReference type="VEuPathDB" id="TriTrypDB:C3747_168g71"/>
<dbReference type="CDD" id="cd14830">
    <property type="entry name" value="Delta_COP_N"/>
    <property type="match status" value="1"/>
</dbReference>
<dbReference type="PROSITE" id="PS51072">
    <property type="entry name" value="MHD"/>
    <property type="match status" value="1"/>
</dbReference>
<evidence type="ECO:0000256" key="5">
    <source>
        <dbReference type="ARBA" id="ARBA00022892"/>
    </source>
</evidence>
<comment type="function">
    <text evidence="10">The coatomer is a cytosolic protein complex that binds to dilysine motifs and reversibly associates with Golgi non-clathrin-coated vesicles, which further mediate biosynthetic protein transport from the ER, via the Golgi up to the trans Golgi network. Coatomer complex is required for budding from Golgi membranes, and is essential for the retrograde Golgi-to-ER transport of dilysine-tagged proteins.</text>
</comment>
<evidence type="ECO:0000313" key="14">
    <source>
        <dbReference type="EMBL" id="PWU89914.1"/>
    </source>
</evidence>
<dbReference type="InterPro" id="IPR028565">
    <property type="entry name" value="MHD"/>
</dbReference>
<evidence type="ECO:0000256" key="6">
    <source>
        <dbReference type="ARBA" id="ARBA00022927"/>
    </source>
</evidence>
<feature type="domain" description="MHD" evidence="13">
    <location>
        <begin position="296"/>
        <end position="538"/>
    </location>
</feature>
<comment type="subcellular location">
    <subcellularLocation>
        <location evidence="10 11">Cytoplasm</location>
    </subcellularLocation>
    <subcellularLocation>
        <location evidence="10 11">Cytoplasmic vesicle</location>
        <location evidence="10 11">COPI-coated vesicle membrane</location>
        <topology evidence="10 11">Peripheral membrane protein</topology>
        <orientation evidence="10 11">Cytoplasmic side</orientation>
    </subcellularLocation>
    <subcellularLocation>
        <location evidence="10 11">Golgi apparatus membrane</location>
        <topology evidence="10 11">Peripheral membrane protein</topology>
        <orientation evidence="10 11">Cytoplasmic side</orientation>
    </subcellularLocation>
</comment>
<dbReference type="VEuPathDB" id="TriTrypDB:TcYC6_0055330"/>
<evidence type="ECO:0000256" key="7">
    <source>
        <dbReference type="ARBA" id="ARBA00023034"/>
    </source>
</evidence>
<evidence type="ECO:0000256" key="8">
    <source>
        <dbReference type="ARBA" id="ARBA00023136"/>
    </source>
</evidence>
<keyword evidence="3 10" id="KW-0813">Transport</keyword>
<dbReference type="Pfam" id="PF01217">
    <property type="entry name" value="Clat_adaptor_s"/>
    <property type="match status" value="1"/>
</dbReference>
<dbReference type="VEuPathDB" id="TriTrypDB:TcG_02159"/>
<name>A0A2V2V0W0_TRYCR</name>
<evidence type="ECO:0000256" key="2">
    <source>
        <dbReference type="ARBA" id="ARBA00011775"/>
    </source>
</evidence>
<dbReference type="FunFam" id="3.30.450.60:FF:000003">
    <property type="entry name" value="Coatomer subunit delta"/>
    <property type="match status" value="1"/>
</dbReference>
<accession>A0A2V2V0W0</accession>
<dbReference type="VEuPathDB" id="TriTrypDB:C4B63_55g88"/>
<dbReference type="VEuPathDB" id="TriTrypDB:Tc_MARK_10252"/>
<evidence type="ECO:0000256" key="11">
    <source>
        <dbReference type="RuleBase" id="RU366052"/>
    </source>
</evidence>
<dbReference type="VEuPathDB" id="TriTrypDB:BCY84_15976"/>
<dbReference type="PANTHER" id="PTHR10121">
    <property type="entry name" value="COATOMER SUBUNIT DELTA"/>
    <property type="match status" value="1"/>
</dbReference>
<dbReference type="EMBL" id="PRFA01000055">
    <property type="protein sequence ID" value="PWU89914.1"/>
    <property type="molecule type" value="Genomic_DNA"/>
</dbReference>
<dbReference type="SUPFAM" id="SSF64356">
    <property type="entry name" value="SNARE-like"/>
    <property type="match status" value="1"/>
</dbReference>
<keyword evidence="5 10" id="KW-0931">ER-Golgi transport</keyword>
<dbReference type="GO" id="GO:0015031">
    <property type="term" value="P:protein transport"/>
    <property type="evidence" value="ECO:0007669"/>
    <property type="project" value="UniProtKB-KW"/>
</dbReference>
<organism evidence="14 15">
    <name type="scientific">Trypanosoma cruzi</name>
    <dbReference type="NCBI Taxonomy" id="5693"/>
    <lineage>
        <taxon>Eukaryota</taxon>
        <taxon>Discoba</taxon>
        <taxon>Euglenozoa</taxon>
        <taxon>Kinetoplastea</taxon>
        <taxon>Metakinetoplastina</taxon>
        <taxon>Trypanosomatida</taxon>
        <taxon>Trypanosomatidae</taxon>
        <taxon>Trypanosoma</taxon>
        <taxon>Schizotrypanum</taxon>
    </lineage>
</organism>
<evidence type="ECO:0000259" key="13">
    <source>
        <dbReference type="PROSITE" id="PS51072"/>
    </source>
</evidence>
<dbReference type="VEuPathDB" id="TriTrypDB:TcCL_ESM00335"/>
<proteinExistence type="inferred from homology"/>
<comment type="subunit">
    <text evidence="2 10">Oligomeric complex that consists of at least the alpha, beta, beta', gamma, delta, epsilon and zeta subunits.</text>
</comment>
<dbReference type="SUPFAM" id="SSF49447">
    <property type="entry name" value="Second domain of Mu2 adaptin subunit (ap50) of ap2 adaptor"/>
    <property type="match status" value="1"/>
</dbReference>
<feature type="region of interest" description="Disordered" evidence="12">
    <location>
        <begin position="258"/>
        <end position="289"/>
    </location>
</feature>
<sequence length="539" mass="58521">MPVIAAGVVNRQGNIILSRNFNEVSRIRIEGLLSAFPRLLESSVNKQVTYIDAGTVRYVYQPLEELFLVLITTKNSNIVEDLETLHLMGRLIPEFVDTVTEATLEAKAFRVFFAFDEVIVGGKRENTTVEQIRTYLEMDSHEELMVREEKRLQMERAKKDASRKAHEMREKRRKGMNPYSGISSEDPGYGGFGNTSAPVIVSGGGVGSAALTHQFEGVSSAFTTSSAAPVPKRAGGLTLGRAKKADITSRVLKEAGLPSPAPATAADAASFQQPSSLTAGAGGGVESKKGIHEGTVEGLHILIEEKISAHLNRDGEGGAVDVRGELSVLVSDPQLATVRLILSPMSSKFSFRAHTKVNKEMFAEDHVLSMRENKPLPVQQMVTILRWCLINSDNARPPITLSCWPSAGSITVEYELDRANDAIDALRDVRIAFPLHGTRAQEVTPSVGTWDIVNGCVVWSIPLMDAQNHPNGNVEIELADGGDGAASGSEVFFPVDVSFTSCRTVAKVQVVEVVRTETGTPVRFSQESRLFTESYTVPA</sequence>